<keyword evidence="1" id="KW-0472">Membrane</keyword>
<dbReference type="InterPro" id="IPR012651">
    <property type="entry name" value="Thia_Transptr_ThiT"/>
</dbReference>
<dbReference type="GO" id="GO:0015234">
    <property type="term" value="F:thiamine transmembrane transporter activity"/>
    <property type="evidence" value="ECO:0007669"/>
    <property type="project" value="InterPro"/>
</dbReference>
<keyword evidence="1" id="KW-1133">Transmembrane helix</keyword>
<dbReference type="Gene3D" id="1.10.1760.20">
    <property type="match status" value="1"/>
</dbReference>
<gene>
    <name evidence="2" type="ORF">IAC58_04150</name>
</gene>
<dbReference type="AlphaFoldDB" id="A0A9D9DHR2"/>
<feature type="transmembrane region" description="Helical" evidence="1">
    <location>
        <begin position="215"/>
        <end position="236"/>
    </location>
</feature>
<organism evidence="2 3">
    <name type="scientific">Candidatus Onthovivens merdipullorum</name>
    <dbReference type="NCBI Taxonomy" id="2840889"/>
    <lineage>
        <taxon>Bacteria</taxon>
        <taxon>Bacillati</taxon>
        <taxon>Bacillota</taxon>
        <taxon>Bacilli</taxon>
        <taxon>Bacillales</taxon>
        <taxon>Candidatus Onthovivens</taxon>
    </lineage>
</organism>
<accession>A0A9D9DHR2</accession>
<dbReference type="EMBL" id="JADIMY010000082">
    <property type="protein sequence ID" value="MBO8427728.1"/>
    <property type="molecule type" value="Genomic_DNA"/>
</dbReference>
<evidence type="ECO:0000256" key="1">
    <source>
        <dbReference type="SAM" id="Phobius"/>
    </source>
</evidence>
<evidence type="ECO:0000313" key="2">
    <source>
        <dbReference type="EMBL" id="MBO8427728.1"/>
    </source>
</evidence>
<feature type="transmembrane region" description="Helical" evidence="1">
    <location>
        <begin position="63"/>
        <end position="87"/>
    </location>
</feature>
<sequence length="360" mass="39969">MEKLKKLLLGYWCPIVIGLMTILFIGFSFLPLLDFELTNENSFSLSLIQIILGGEYGEVTFKFDALFCFIYLVFILGVIFYFCGYFIKFKNLKTKVAFLGWSLVWILVALILLSCSELFIPNYSDIGEYISDNSLNPLGFALEIICLVVIILLVLRDNFTNLTFKVNDIVEMGMLIALALCLDKIKLWSAPTGGSINLAGIPLLILSIRLGFSKGLIGSSLIFGIISCFMDTWGFQTFPFDYFIAFSGYSIAGLAYSLYTKFIKINNRKNDLIAICLSLCIGAVGVFITRMVGSSISSMIYYDYSLSAALIYQIGYVGPSAALSLAACLVLAKPIEMINHRFKVKSSIKTPEVNSNDTSN</sequence>
<reference evidence="2" key="2">
    <citation type="journal article" date="2021" name="PeerJ">
        <title>Extensive microbial diversity within the chicken gut microbiome revealed by metagenomics and culture.</title>
        <authorList>
            <person name="Gilroy R."/>
            <person name="Ravi A."/>
            <person name="Getino M."/>
            <person name="Pursley I."/>
            <person name="Horton D.L."/>
            <person name="Alikhan N.F."/>
            <person name="Baker D."/>
            <person name="Gharbi K."/>
            <person name="Hall N."/>
            <person name="Watson M."/>
            <person name="Adriaenssens E.M."/>
            <person name="Foster-Nyarko E."/>
            <person name="Jarju S."/>
            <person name="Secka A."/>
            <person name="Antonio M."/>
            <person name="Oren A."/>
            <person name="Chaudhuri R.R."/>
            <person name="La Ragione R."/>
            <person name="Hildebrand F."/>
            <person name="Pallen M.J."/>
        </authorList>
    </citation>
    <scope>NUCLEOTIDE SEQUENCE</scope>
    <source>
        <strain evidence="2">11159</strain>
    </source>
</reference>
<feature type="transmembrane region" description="Helical" evidence="1">
    <location>
        <begin position="135"/>
        <end position="155"/>
    </location>
</feature>
<keyword evidence="1" id="KW-0812">Transmembrane</keyword>
<evidence type="ECO:0000313" key="3">
    <source>
        <dbReference type="Proteomes" id="UP000823613"/>
    </source>
</evidence>
<protein>
    <submittedName>
        <fullName evidence="2">Energy-coupled thiamine transporter ThiT</fullName>
    </submittedName>
</protein>
<dbReference type="GO" id="GO:0005886">
    <property type="term" value="C:plasma membrane"/>
    <property type="evidence" value="ECO:0007669"/>
    <property type="project" value="InterPro"/>
</dbReference>
<feature type="transmembrane region" description="Helical" evidence="1">
    <location>
        <begin position="272"/>
        <end position="290"/>
    </location>
</feature>
<dbReference type="Proteomes" id="UP000823613">
    <property type="component" value="Unassembled WGS sequence"/>
</dbReference>
<dbReference type="Pfam" id="PF09515">
    <property type="entry name" value="Thia_YuaJ"/>
    <property type="match status" value="1"/>
</dbReference>
<feature type="transmembrane region" description="Helical" evidence="1">
    <location>
        <begin position="99"/>
        <end position="120"/>
    </location>
</feature>
<feature type="transmembrane region" description="Helical" evidence="1">
    <location>
        <begin position="242"/>
        <end position="260"/>
    </location>
</feature>
<reference evidence="2" key="1">
    <citation type="submission" date="2020-10" db="EMBL/GenBank/DDBJ databases">
        <authorList>
            <person name="Gilroy R."/>
        </authorList>
    </citation>
    <scope>NUCLEOTIDE SEQUENCE</scope>
    <source>
        <strain evidence="2">11159</strain>
    </source>
</reference>
<proteinExistence type="predicted"/>
<comment type="caution">
    <text evidence="2">The sequence shown here is derived from an EMBL/GenBank/DDBJ whole genome shotgun (WGS) entry which is preliminary data.</text>
</comment>
<feature type="transmembrane region" description="Helical" evidence="1">
    <location>
        <begin position="310"/>
        <end position="332"/>
    </location>
</feature>
<name>A0A9D9DHR2_9BACL</name>
<feature type="transmembrane region" description="Helical" evidence="1">
    <location>
        <begin position="7"/>
        <end position="30"/>
    </location>
</feature>